<proteinExistence type="predicted"/>
<dbReference type="AlphaFoldDB" id="A0A8S3YUX8"/>
<protein>
    <recommendedName>
        <fullName evidence="4">MYND-type domain-containing protein</fullName>
    </recommendedName>
</protein>
<dbReference type="SUPFAM" id="SSF48452">
    <property type="entry name" value="TPR-like"/>
    <property type="match status" value="1"/>
</dbReference>
<name>A0A8S3YUX8_9EUPU</name>
<dbReference type="Gene3D" id="6.10.140.2220">
    <property type="match status" value="1"/>
</dbReference>
<dbReference type="PANTHER" id="PTHR46533:SF1">
    <property type="entry name" value="ZINC FINGER MYND DOMAIN-CONTAINING PROTEIN 12"/>
    <property type="match status" value="1"/>
</dbReference>
<dbReference type="InterPro" id="IPR011990">
    <property type="entry name" value="TPR-like_helical_dom_sf"/>
</dbReference>
<evidence type="ECO:0000313" key="6">
    <source>
        <dbReference type="Proteomes" id="UP000678393"/>
    </source>
</evidence>
<dbReference type="InterPro" id="IPR053248">
    <property type="entry name" value="Zinc_finger_MYND_domain"/>
</dbReference>
<keyword evidence="1" id="KW-0479">Metal-binding</keyword>
<dbReference type="EMBL" id="CAJHNH020000647">
    <property type="protein sequence ID" value="CAG5119051.1"/>
    <property type="molecule type" value="Genomic_DNA"/>
</dbReference>
<dbReference type="Proteomes" id="UP000678393">
    <property type="component" value="Unassembled WGS sequence"/>
</dbReference>
<evidence type="ECO:0000313" key="5">
    <source>
        <dbReference type="EMBL" id="CAG5119051.1"/>
    </source>
</evidence>
<dbReference type="SUPFAM" id="SSF144232">
    <property type="entry name" value="HIT/MYND zinc finger-like"/>
    <property type="match status" value="1"/>
</dbReference>
<keyword evidence="6" id="KW-1185">Reference proteome</keyword>
<dbReference type="GO" id="GO:0008270">
    <property type="term" value="F:zinc ion binding"/>
    <property type="evidence" value="ECO:0007669"/>
    <property type="project" value="UniProtKB-KW"/>
</dbReference>
<gene>
    <name evidence="5" type="ORF">CUNI_LOCUS4609</name>
</gene>
<accession>A0A8S3YUX8</accession>
<sequence length="386" mass="44293">MQLINRERPPVKVTLLAKKNSDKNKCELCNAYGSLQCANCKVTFYCGQKHFLMDKELHSDICPRLKVVRTPIEFSPDNDTRERMIKQRRILLEELCSYTYQKGQSLMEEGKYVKAIPAATVSANYAKHLFGMSSNYISPLLVAAECYVHLGKLDVADKFLARALDVEIVRSETLSHDVKALIRRNEGLINLAKNNLDEALQCFAEEIYQNTEAYNPTHFRTSGGYCYLGYIFYIKGEYLVAASLFKQTVDIWVNTVDPLIEEMTTQLMVPMFAGETKKKLMSDCDNFQGLKILTKCYSHMEEDSGHVMLPIDMVRVCYALAALLYIGERYVESKARAYRGLVFAKHLPPKFDNWRKKLQEMGKYNDRKLFKEEKSLGSPSFTSQMD</sequence>
<evidence type="ECO:0000256" key="2">
    <source>
        <dbReference type="ARBA" id="ARBA00022771"/>
    </source>
</evidence>
<keyword evidence="3" id="KW-0862">Zinc</keyword>
<dbReference type="Gene3D" id="1.25.40.10">
    <property type="entry name" value="Tetratricopeptide repeat domain"/>
    <property type="match status" value="1"/>
</dbReference>
<feature type="domain" description="MYND-type" evidence="4">
    <location>
        <begin position="26"/>
        <end position="62"/>
    </location>
</feature>
<dbReference type="PROSITE" id="PS01360">
    <property type="entry name" value="ZF_MYND_1"/>
    <property type="match status" value="1"/>
</dbReference>
<evidence type="ECO:0000259" key="4">
    <source>
        <dbReference type="PROSITE" id="PS01360"/>
    </source>
</evidence>
<dbReference type="OrthoDB" id="6041655at2759"/>
<keyword evidence="2" id="KW-0863">Zinc-finger</keyword>
<reference evidence="5" key="1">
    <citation type="submission" date="2021-04" db="EMBL/GenBank/DDBJ databases">
        <authorList>
            <consortium name="Molecular Ecology Group"/>
        </authorList>
    </citation>
    <scope>NUCLEOTIDE SEQUENCE</scope>
</reference>
<comment type="caution">
    <text evidence="5">The sequence shown here is derived from an EMBL/GenBank/DDBJ whole genome shotgun (WGS) entry which is preliminary data.</text>
</comment>
<dbReference type="InterPro" id="IPR002893">
    <property type="entry name" value="Znf_MYND"/>
</dbReference>
<dbReference type="PANTHER" id="PTHR46533">
    <property type="entry name" value="ZINC FINGER MYND DOMAIN-CONTAINING PROTEIN 12"/>
    <property type="match status" value="1"/>
</dbReference>
<evidence type="ECO:0000256" key="3">
    <source>
        <dbReference type="ARBA" id="ARBA00022833"/>
    </source>
</evidence>
<evidence type="ECO:0000256" key="1">
    <source>
        <dbReference type="ARBA" id="ARBA00022723"/>
    </source>
</evidence>
<organism evidence="5 6">
    <name type="scientific">Candidula unifasciata</name>
    <dbReference type="NCBI Taxonomy" id="100452"/>
    <lineage>
        <taxon>Eukaryota</taxon>
        <taxon>Metazoa</taxon>
        <taxon>Spiralia</taxon>
        <taxon>Lophotrochozoa</taxon>
        <taxon>Mollusca</taxon>
        <taxon>Gastropoda</taxon>
        <taxon>Heterobranchia</taxon>
        <taxon>Euthyneura</taxon>
        <taxon>Panpulmonata</taxon>
        <taxon>Eupulmonata</taxon>
        <taxon>Stylommatophora</taxon>
        <taxon>Helicina</taxon>
        <taxon>Helicoidea</taxon>
        <taxon>Geomitridae</taxon>
        <taxon>Candidula</taxon>
    </lineage>
</organism>